<keyword evidence="1" id="KW-0732">Signal</keyword>
<proteinExistence type="predicted"/>
<evidence type="ECO:0000313" key="3">
    <source>
        <dbReference type="EMBL" id="SDS73837.1"/>
    </source>
</evidence>
<evidence type="ECO:0000313" key="4">
    <source>
        <dbReference type="Proteomes" id="UP000199679"/>
    </source>
</evidence>
<evidence type="ECO:0000259" key="2">
    <source>
        <dbReference type="Pfam" id="PF09851"/>
    </source>
</evidence>
<feature type="chain" id="PRO_5009262375" evidence="1">
    <location>
        <begin position="19"/>
        <end position="169"/>
    </location>
</feature>
<protein>
    <submittedName>
        <fullName evidence="3">Short C-terminal domain-containing protein</fullName>
    </submittedName>
</protein>
<dbReference type="RefSeq" id="WP_091371273.1">
    <property type="nucleotide sequence ID" value="NZ_LT629740.1"/>
</dbReference>
<keyword evidence="4" id="KW-1185">Reference proteome</keyword>
<dbReference type="STRING" id="652787.SAMN05216490_1713"/>
<dbReference type="EMBL" id="LT629740">
    <property type="protein sequence ID" value="SDS73837.1"/>
    <property type="molecule type" value="Genomic_DNA"/>
</dbReference>
<organism evidence="3 4">
    <name type="scientific">Mucilaginibacter mallensis</name>
    <dbReference type="NCBI Taxonomy" id="652787"/>
    <lineage>
        <taxon>Bacteria</taxon>
        <taxon>Pseudomonadati</taxon>
        <taxon>Bacteroidota</taxon>
        <taxon>Sphingobacteriia</taxon>
        <taxon>Sphingobacteriales</taxon>
        <taxon>Sphingobacteriaceae</taxon>
        <taxon>Mucilaginibacter</taxon>
    </lineage>
</organism>
<feature type="signal peptide" evidence="1">
    <location>
        <begin position="1"/>
        <end position="18"/>
    </location>
</feature>
<dbReference type="OrthoDB" id="965284at2"/>
<reference evidence="3 4" key="1">
    <citation type="submission" date="2016-10" db="EMBL/GenBank/DDBJ databases">
        <authorList>
            <person name="de Groot N.N."/>
        </authorList>
    </citation>
    <scope>NUCLEOTIDE SEQUENCE [LARGE SCALE GENOMIC DNA]</scope>
    <source>
        <strain evidence="3 4">MP1X4</strain>
    </source>
</reference>
<accession>A0A1H1UMU9</accession>
<evidence type="ECO:0000256" key="1">
    <source>
        <dbReference type="SAM" id="SignalP"/>
    </source>
</evidence>
<name>A0A1H1UMU9_MUCMA</name>
<dbReference type="InterPro" id="IPR018649">
    <property type="entry name" value="SHOCT"/>
</dbReference>
<dbReference type="Pfam" id="PF09851">
    <property type="entry name" value="SHOCT"/>
    <property type="match status" value="1"/>
</dbReference>
<dbReference type="AlphaFoldDB" id="A0A1H1UMU9"/>
<dbReference type="Proteomes" id="UP000199679">
    <property type="component" value="Chromosome I"/>
</dbReference>
<feature type="domain" description="SHOCT" evidence="2">
    <location>
        <begin position="140"/>
        <end position="167"/>
    </location>
</feature>
<sequence length="169" mass="18514">MRKLIFICTLLIPLFGKAQTYTSYKATNGVTYHLNDTVRLGKGSASDGSFLYIQDRGIPSPLPGRPSPSHNLPKTFTNGGVIIKNIKKSNRNGIDKYVLVVDAGGLFRFSLYIDDAILACEVMPCQTSATKEPSPTYVADELKKLKELLDAGTITKAEFDAQKKKLLGE</sequence>
<gene>
    <name evidence="3" type="ORF">SAMN05216490_1713</name>
</gene>